<accession>A0A3B7MD73</accession>
<sequence length="134" mass="16390">MSANERSRMPQGLESEFRQQVDRLHRFTVLMRWSVVLFLWLTVGTLSLWGFRYEISLMREHFTWAALRYGILFNRLPAIGLALCIGMTLSVLYWQTRNIFWGRSRRWQQRLEKQVLRIRQQGQRHPLWHWVCRQ</sequence>
<name>A0A3B7MD73_9CYAN</name>
<dbReference type="EMBL" id="CP032152">
    <property type="protein sequence ID" value="AXY67598.1"/>
    <property type="molecule type" value="Genomic_DNA"/>
</dbReference>
<evidence type="ECO:0000313" key="1">
    <source>
        <dbReference type="EMBL" id="AXY67598.1"/>
    </source>
</evidence>
<dbReference type="RefSeq" id="WP_181496360.1">
    <property type="nucleotide sequence ID" value="NZ_CP032152.1"/>
</dbReference>
<evidence type="ECO:0000313" key="2">
    <source>
        <dbReference type="Proteomes" id="UP000261812"/>
    </source>
</evidence>
<dbReference type="KEGG" id="tsq:D3A95_04025"/>
<protein>
    <submittedName>
        <fullName evidence="1">Uncharacterized protein</fullName>
    </submittedName>
</protein>
<organism evidence="1 2">
    <name type="scientific">Thermosynechococcus sichuanensis E542</name>
    <dbReference type="NCBI Taxonomy" id="2016101"/>
    <lineage>
        <taxon>Bacteria</taxon>
        <taxon>Bacillati</taxon>
        <taxon>Cyanobacteriota</taxon>
        <taxon>Cyanophyceae</taxon>
        <taxon>Acaryochloridales</taxon>
        <taxon>Thermosynechococcaceae</taxon>
        <taxon>Thermosynechococcus</taxon>
        <taxon>Thermosynechococcus sichuanensis</taxon>
    </lineage>
</organism>
<dbReference type="Proteomes" id="UP000261812">
    <property type="component" value="Chromosome"/>
</dbReference>
<gene>
    <name evidence="1" type="ORF">D3A95_04025</name>
</gene>
<keyword evidence="2" id="KW-1185">Reference proteome</keyword>
<dbReference type="AlphaFoldDB" id="A0A3B7MD73"/>
<reference evidence="2" key="1">
    <citation type="submission" date="2018-09" db="EMBL/GenBank/DDBJ databases">
        <title>Complete genome sequence of thermophilic cyanobacteria strain Thermosynechococcus elongatus PKUAC-SCTE542.</title>
        <authorList>
            <person name="Liang Y."/>
            <person name="Tang J."/>
            <person name="Daroch M."/>
        </authorList>
    </citation>
    <scope>NUCLEOTIDE SEQUENCE [LARGE SCALE GENOMIC DNA]</scope>
    <source>
        <strain evidence="2">E542</strain>
    </source>
</reference>
<proteinExistence type="predicted"/>